<dbReference type="InterPro" id="IPR012295">
    <property type="entry name" value="TBP_dom_sf"/>
</dbReference>
<dbReference type="Gene3D" id="3.30.310.10">
    <property type="entry name" value="TATA-Binding Protein"/>
    <property type="match status" value="1"/>
</dbReference>
<name>A0A6A4JZE9_APOLU</name>
<dbReference type="EMBL" id="WIXP02000003">
    <property type="protein sequence ID" value="KAF6213742.1"/>
    <property type="molecule type" value="Genomic_DNA"/>
</dbReference>
<evidence type="ECO:0000256" key="5">
    <source>
        <dbReference type="PIRNR" id="PIRNR037091"/>
    </source>
</evidence>
<evidence type="ECO:0000256" key="3">
    <source>
        <dbReference type="ARBA" id="ARBA00023136"/>
    </source>
</evidence>
<dbReference type="GO" id="GO:0030122">
    <property type="term" value="C:AP-2 adaptor complex"/>
    <property type="evidence" value="ECO:0007669"/>
    <property type="project" value="InterPro"/>
</dbReference>
<sequence>MRPQIEKARYIVSSTASRVLNWTFTERTPCSASMQHDPSFANMFSALTNKNDEIYGLAKFISKTRKCKSREEEEKLINKELGKIRCCFQKRTVDGYTKKKYVCKLLFIFLMGRNIDFGYSEALSLLSSNVYCEKQMGYLFLSILFDTNSETVNFLIKCMKSDLESENWRFIDLAVKCIANIGNKDMAQEFVPVLLGIIESTSCPGWVVQSSLLCYLKLFRAGASDLSSSHMRRILGLLSHRDLGIVQCATTLIDALIKGCREYNENEIVRMVVTELWRIFSHNRVGLKEDYAPNRCMPAPWLIISLLKVLQNFTVPKEPAVKKMLVDVLDLILMRTQDSHVMTKEVRGRYAVRHNSTSTIYLKYAVFFEAVNVITQNTDDSELWSRACPVLDRILAANIPNLRYMAFDSMSRLAVSEDCRSKIRNYQQKALYSLKNDVDVSIQHKAVNFLYSICDKNNVDTIVNELLEFLRVADFTIREAIALQVATIADHWFSDNFWYVDVLLKLISVAGDFIDEQVYSKVIQTVTVSKDIQKQACYSVFLYLKESLHCETLVRLGGFILGEFGHLIKDIESSSVEIQWKILFSKFSYSSNYTKANLLSTFMKIANKFPEMRSNAIEMFAVTAQSSDLEVQKRSVEYLKLLKLHSSQPLLSEVFREVPPLEDVVYKVFSQGSNNLSLTNLANADYGLESGDAPSTNTEQQNEAIQSPPRSYYAFSNNKQLKIRMMTEFQGHSGKVSVMYLNITQSVFPLNVQFAEYTLDDQLGLALSPLPKELEPGKKVEQTISIVCLGVFQNQPILVVSIATKEKHQQSSKLSIKIPVFINNFLQPTSMREEEFFQKWRDLEGVNFACCDDTFRPNAPSFDFKQKIWKLERFNFKVLNDVRMSSDRIIAAAIFLSASSSTGCLLMLEPDQHLLTIKSPDPSLATRVMNTLKDIL</sequence>
<gene>
    <name evidence="10" type="ORF">GE061_011464</name>
</gene>
<dbReference type="SUPFAM" id="SSF48371">
    <property type="entry name" value="ARM repeat"/>
    <property type="match status" value="1"/>
</dbReference>
<organism evidence="10 11">
    <name type="scientific">Apolygus lucorum</name>
    <name type="common">Small green plant bug</name>
    <name type="synonym">Lygocoris lucorum</name>
    <dbReference type="NCBI Taxonomy" id="248454"/>
    <lineage>
        <taxon>Eukaryota</taxon>
        <taxon>Metazoa</taxon>
        <taxon>Ecdysozoa</taxon>
        <taxon>Arthropoda</taxon>
        <taxon>Hexapoda</taxon>
        <taxon>Insecta</taxon>
        <taxon>Pterygota</taxon>
        <taxon>Neoptera</taxon>
        <taxon>Paraneoptera</taxon>
        <taxon>Hemiptera</taxon>
        <taxon>Heteroptera</taxon>
        <taxon>Panheteroptera</taxon>
        <taxon>Cimicomorpha</taxon>
        <taxon>Miridae</taxon>
        <taxon>Mirini</taxon>
        <taxon>Apolygus</taxon>
    </lineage>
</organism>
<keyword evidence="3 5" id="KW-0472">Membrane</keyword>
<evidence type="ECO:0000256" key="7">
    <source>
        <dbReference type="SAM" id="MobiDB-lite"/>
    </source>
</evidence>
<dbReference type="GO" id="GO:0035615">
    <property type="term" value="F:clathrin adaptor activity"/>
    <property type="evidence" value="ECO:0007669"/>
    <property type="project" value="InterPro"/>
</dbReference>
<comment type="subunit">
    <text evidence="5">Adaptor protein complex 2 (AP-2) is a heterotetramer composed of two large adaptins (alpha-type and beta-type subunits), a medium adaptin (mu-type subunit) and a small adaptin (sigma-type subunit).</text>
</comment>
<comment type="function">
    <text evidence="5">Adaptins are components of the adapter complexes which link clathrin to receptors in coated vesicles.</text>
</comment>
<dbReference type="PANTHER" id="PTHR22780">
    <property type="entry name" value="ADAPTIN, ALPHA/GAMMA/EPSILON"/>
    <property type="match status" value="1"/>
</dbReference>
<keyword evidence="11" id="KW-1185">Reference proteome</keyword>
<dbReference type="Gene3D" id="2.60.40.1230">
    <property type="match status" value="1"/>
</dbReference>
<comment type="subcellular location">
    <subcellularLocation>
        <location evidence="4">Endomembrane system</location>
        <topology evidence="4">Peripheral membrane protein</topology>
        <orientation evidence="4">Cytoplasmic side</orientation>
    </subcellularLocation>
    <subcellularLocation>
        <location evidence="5">Membrane</location>
        <location evidence="5">Coated pit</location>
    </subcellularLocation>
</comment>
<reference evidence="10" key="1">
    <citation type="journal article" date="2021" name="Mol. Ecol. Resour.">
        <title>Apolygus lucorum genome provides insights into omnivorousness and mesophyll feeding.</title>
        <authorList>
            <person name="Liu Y."/>
            <person name="Liu H."/>
            <person name="Wang H."/>
            <person name="Huang T."/>
            <person name="Liu B."/>
            <person name="Yang B."/>
            <person name="Yin L."/>
            <person name="Li B."/>
            <person name="Zhang Y."/>
            <person name="Zhang S."/>
            <person name="Jiang F."/>
            <person name="Zhang X."/>
            <person name="Ren Y."/>
            <person name="Wang B."/>
            <person name="Wang S."/>
            <person name="Lu Y."/>
            <person name="Wu K."/>
            <person name="Fan W."/>
            <person name="Wang G."/>
        </authorList>
    </citation>
    <scope>NUCLEOTIDE SEQUENCE</scope>
    <source>
        <strain evidence="10">12Hb</strain>
    </source>
</reference>
<dbReference type="InterPro" id="IPR009028">
    <property type="entry name" value="Coatomer/calthrin_app_sub_C"/>
</dbReference>
<evidence type="ECO:0000313" key="10">
    <source>
        <dbReference type="EMBL" id="KAF6213742.1"/>
    </source>
</evidence>
<evidence type="ECO:0000313" key="11">
    <source>
        <dbReference type="Proteomes" id="UP000466442"/>
    </source>
</evidence>
<accession>A0A6A4JZE9</accession>
<feature type="binding site" evidence="6">
    <location>
        <position position="96"/>
    </location>
    <ligand>
        <name>a 1,2-diacyl-sn-glycero-3-phospho-(1D-myo-inositol-3,4,5-trisphosphate)</name>
        <dbReference type="ChEBI" id="CHEBI:57836"/>
    </ligand>
</feature>
<proteinExistence type="inferred from homology"/>
<dbReference type="Gene3D" id="1.25.10.10">
    <property type="entry name" value="Leucine-rich Repeat Variant"/>
    <property type="match status" value="1"/>
</dbReference>
<dbReference type="PIRSF" id="PIRSF037091">
    <property type="entry name" value="AP2_complex_alpha"/>
    <property type="match status" value="1"/>
</dbReference>
<feature type="region of interest" description="Disordered" evidence="7">
    <location>
        <begin position="689"/>
        <end position="709"/>
    </location>
</feature>
<feature type="domain" description="Clathrin/coatomer adaptor adaptin-like N-terminal" evidence="8">
    <location>
        <begin position="73"/>
        <end position="645"/>
    </location>
</feature>
<dbReference type="InterPro" id="IPR003164">
    <property type="entry name" value="Clathrin_a-adaptin_app_sub_C"/>
</dbReference>
<dbReference type="SUPFAM" id="SSF49348">
    <property type="entry name" value="Clathrin adaptor appendage domain"/>
    <property type="match status" value="1"/>
</dbReference>
<evidence type="ECO:0000259" key="8">
    <source>
        <dbReference type="Pfam" id="PF01602"/>
    </source>
</evidence>
<feature type="binding site" evidence="6">
    <location>
        <begin position="100"/>
        <end position="104"/>
    </location>
    <ligand>
        <name>a 1,2-diacyl-sn-glycero-3-phospho-(1D-myo-inositol-3,4,5-trisphosphate)</name>
        <dbReference type="ChEBI" id="CHEBI:57836"/>
    </ligand>
</feature>
<dbReference type="InterPro" id="IPR002553">
    <property type="entry name" value="Clathrin/coatomer_adapt-like_N"/>
</dbReference>
<evidence type="ECO:0000256" key="2">
    <source>
        <dbReference type="ARBA" id="ARBA00022927"/>
    </source>
</evidence>
<dbReference type="GO" id="GO:0006886">
    <property type="term" value="P:intracellular protein transport"/>
    <property type="evidence" value="ECO:0007669"/>
    <property type="project" value="UniProtKB-UniRule"/>
</dbReference>
<evidence type="ECO:0000256" key="4">
    <source>
        <dbReference type="ARBA" id="ARBA00029433"/>
    </source>
</evidence>
<feature type="compositionally biased region" description="Polar residues" evidence="7">
    <location>
        <begin position="693"/>
        <end position="709"/>
    </location>
</feature>
<protein>
    <recommendedName>
        <fullName evidence="5">AP-2 complex subunit alpha</fullName>
    </recommendedName>
</protein>
<dbReference type="Pfam" id="PF01602">
    <property type="entry name" value="Adaptin_N"/>
    <property type="match status" value="1"/>
</dbReference>
<dbReference type="InterPro" id="IPR050840">
    <property type="entry name" value="Adaptor_Complx_Large_Subunit"/>
</dbReference>
<evidence type="ECO:0000259" key="9">
    <source>
        <dbReference type="Pfam" id="PF02296"/>
    </source>
</evidence>
<dbReference type="Proteomes" id="UP000466442">
    <property type="component" value="Unassembled WGS sequence"/>
</dbReference>
<dbReference type="OrthoDB" id="413467at2759"/>
<dbReference type="InterPro" id="IPR017104">
    <property type="entry name" value="AP2_complex_asu"/>
</dbReference>
<dbReference type="InterPro" id="IPR011989">
    <property type="entry name" value="ARM-like"/>
</dbReference>
<evidence type="ECO:0000256" key="1">
    <source>
        <dbReference type="ARBA" id="ARBA00022448"/>
    </source>
</evidence>
<keyword evidence="2 5" id="KW-0653">Protein transport</keyword>
<feature type="domain" description="Clathrin adaptor alpha-adaptin appendage C-terminal subdomain" evidence="9">
    <location>
        <begin position="825"/>
        <end position="931"/>
    </location>
</feature>
<keyword evidence="5" id="KW-0168">Coated pit</keyword>
<dbReference type="InterPro" id="IPR013041">
    <property type="entry name" value="Clathrin_app_Ig-like_sf"/>
</dbReference>
<dbReference type="SUPFAM" id="SSF55711">
    <property type="entry name" value="Subdomain of clathrin and coatomer appendage domain"/>
    <property type="match status" value="1"/>
</dbReference>
<comment type="caution">
    <text evidence="10">The sequence shown here is derived from an EMBL/GenBank/DDBJ whole genome shotgun (WGS) entry which is preliminary data.</text>
</comment>
<dbReference type="GO" id="GO:0072583">
    <property type="term" value="P:clathrin-dependent endocytosis"/>
    <property type="evidence" value="ECO:0007669"/>
    <property type="project" value="InterPro"/>
</dbReference>
<dbReference type="InterPro" id="IPR016024">
    <property type="entry name" value="ARM-type_fold"/>
</dbReference>
<dbReference type="Pfam" id="PF02296">
    <property type="entry name" value="Alpha_adaptin_C"/>
    <property type="match status" value="1"/>
</dbReference>
<keyword evidence="5" id="KW-0254">Endocytosis</keyword>
<keyword evidence="1 5" id="KW-0813">Transport</keyword>
<comment type="similarity">
    <text evidence="5">Belongs to the adaptor complexes large subunit family.</text>
</comment>
<dbReference type="AlphaFoldDB" id="A0A6A4JZE9"/>
<evidence type="ECO:0000256" key="6">
    <source>
        <dbReference type="PIRSR" id="PIRSR037091-1"/>
    </source>
</evidence>